<evidence type="ECO:0000313" key="3">
    <source>
        <dbReference type="WBParaSite" id="SVE_0416200.1"/>
    </source>
</evidence>
<keyword evidence="2" id="KW-1185">Reference proteome</keyword>
<evidence type="ECO:0000256" key="1">
    <source>
        <dbReference type="SAM" id="MobiDB-lite"/>
    </source>
</evidence>
<name>A0A0K0F5S0_STRVS</name>
<dbReference type="AlphaFoldDB" id="A0A0K0F5S0"/>
<feature type="region of interest" description="Disordered" evidence="1">
    <location>
        <begin position="69"/>
        <end position="94"/>
    </location>
</feature>
<reference evidence="2" key="1">
    <citation type="submission" date="2014-07" db="EMBL/GenBank/DDBJ databases">
        <authorList>
            <person name="Martin A.A"/>
            <person name="De Silva N."/>
        </authorList>
    </citation>
    <scope>NUCLEOTIDE SEQUENCE</scope>
</reference>
<reference evidence="3" key="2">
    <citation type="submission" date="2015-08" db="UniProtKB">
        <authorList>
            <consortium name="WormBaseParasite"/>
        </authorList>
    </citation>
    <scope>IDENTIFICATION</scope>
</reference>
<accession>A0A0K0F5S0</accession>
<dbReference type="Proteomes" id="UP000035680">
    <property type="component" value="Unassembled WGS sequence"/>
</dbReference>
<organism evidence="2 3">
    <name type="scientific">Strongyloides venezuelensis</name>
    <name type="common">Threadworm</name>
    <dbReference type="NCBI Taxonomy" id="75913"/>
    <lineage>
        <taxon>Eukaryota</taxon>
        <taxon>Metazoa</taxon>
        <taxon>Ecdysozoa</taxon>
        <taxon>Nematoda</taxon>
        <taxon>Chromadorea</taxon>
        <taxon>Rhabditida</taxon>
        <taxon>Tylenchina</taxon>
        <taxon>Panagrolaimomorpha</taxon>
        <taxon>Strongyloidoidea</taxon>
        <taxon>Strongyloididae</taxon>
        <taxon>Strongyloides</taxon>
    </lineage>
</organism>
<protein>
    <submittedName>
        <fullName evidence="3">Uncharacterized protein</fullName>
    </submittedName>
</protein>
<dbReference type="WBParaSite" id="SVE_0416200.1">
    <property type="protein sequence ID" value="SVE_0416200.1"/>
    <property type="gene ID" value="SVE_0416200"/>
</dbReference>
<evidence type="ECO:0000313" key="2">
    <source>
        <dbReference type="Proteomes" id="UP000035680"/>
    </source>
</evidence>
<sequence length="401" mass="44750">MNKTLMSYYVDLGSRPEIDIPIYSVEVRNDSYGKISLSFPVFENTSNSHPNEDLKNSTTTTQRIPEGILTERPPNETLPFQDHLNNTKNTERKNPLTDETTTQEIYLVETFDKKVTAGSFFTPTKSTNQELLSFTKASKFEVETTIQNSREKEVTPIPILTSTNLKVIFKTEPSSLNTKTSTLKTETSTLKTKISTLRKKTLNTKTSTVNIETSTLRIETSTPMKKTSTLKKKTLSTKAPILNIKTSTSKKKNLTLSTKTPTLSTKTPTLNIETSTLKIETLIPTKESPILKTETLSTKAPILIMEPSTSNTRNSTSSKETSTISTKTFILSTKSLSSTPTTIVNVSPESENLKTSASYFESQDVQPTNKPHLDDCEESQKQKNENLQINDVINLNIIIED</sequence>
<dbReference type="STRING" id="75913.A0A0K0F5S0"/>
<proteinExistence type="predicted"/>